<sequence>MEMQRLFSESAAALEMERRARELADGMRASKDSFVAVSVQAAASAVDQAKAARTAGLRKARALVLASRESAAHAAEVARTKDERSSELATASLKAAIEARESGDEAAQLQMLAEAEAAREHNLVEGAARSQAILTQRESTHKIAAARIDEAELAVRSAGSVARGIETEAKAERRRGFEASERGRAVAAQAAAEDAVRVHEKMSVEEKAKQRLVSARHAASQAQLDVAIATEREAKRKATIEGLRMAIEARRISFSALKLATRAREACELQAEALERTAITCEGRVAQLDERKRMALSSPSSPRPPATASKARPEVGEPSVKAVASTVGPVVGPESRGTASSPKLTATDPLMADAAATRPAAEPPPAKLPVAGLAAPKPKPAATRFETAQARAAVASVSNTEVKLGVARRAAARAREVAAKAQGAVEEAKARELAKEKEAQEATDKVLLMQKEAADLRRRSGSSASTAERGPGLGGVITRASADANSTAASVAALASDKTPSPWLFAPEQKRQAPLKVISSRAAADEKKFHAERAAEAAKRAAAERVAVERAVERRSREAQAALLRTGAAHAARAALLEAKVSAARESAARAHTEALAKIEAAKHLDEASAAQRKLVAAEWRAAEEAAAAHALAVEKAASAARGAAARRAVAERAEELARAAHLEALAASEHAIALAEAVVAAEADEARLQGEDAEASHQGAMQ</sequence>
<comment type="caution">
    <text evidence="2">The sequence shown here is derived from an EMBL/GenBank/DDBJ whole genome shotgun (WGS) entry which is preliminary data.</text>
</comment>
<keyword evidence="3" id="KW-1185">Reference proteome</keyword>
<organism evidence="2 3">
    <name type="scientific">Chrysochromulina tobinii</name>
    <dbReference type="NCBI Taxonomy" id="1460289"/>
    <lineage>
        <taxon>Eukaryota</taxon>
        <taxon>Haptista</taxon>
        <taxon>Haptophyta</taxon>
        <taxon>Prymnesiophyceae</taxon>
        <taxon>Prymnesiales</taxon>
        <taxon>Chrysochromulinaceae</taxon>
        <taxon>Chrysochromulina</taxon>
    </lineage>
</organism>
<evidence type="ECO:0000313" key="2">
    <source>
        <dbReference type="EMBL" id="KOO31313.1"/>
    </source>
</evidence>
<dbReference type="EMBL" id="JWZX01002042">
    <property type="protein sequence ID" value="KOO31313.1"/>
    <property type="molecule type" value="Genomic_DNA"/>
</dbReference>
<evidence type="ECO:0000313" key="3">
    <source>
        <dbReference type="Proteomes" id="UP000037460"/>
    </source>
</evidence>
<accession>A0A0M0JYV2</accession>
<feature type="compositionally biased region" description="Low complexity" evidence="1">
    <location>
        <begin position="368"/>
        <end position="377"/>
    </location>
</feature>
<feature type="region of interest" description="Disordered" evidence="1">
    <location>
        <begin position="290"/>
        <end position="377"/>
    </location>
</feature>
<name>A0A0M0JYV2_9EUKA</name>
<reference evidence="3" key="1">
    <citation type="journal article" date="2015" name="PLoS Genet.">
        <title>Genome Sequence and Transcriptome Analyses of Chrysochromulina tobin: Metabolic Tools for Enhanced Algal Fitness in the Prominent Order Prymnesiales (Haptophyceae).</title>
        <authorList>
            <person name="Hovde B.T."/>
            <person name="Deodato C.R."/>
            <person name="Hunsperger H.M."/>
            <person name="Ryken S.A."/>
            <person name="Yost W."/>
            <person name="Jha R.K."/>
            <person name="Patterson J."/>
            <person name="Monnat R.J. Jr."/>
            <person name="Barlow S.B."/>
            <person name="Starkenburg S.R."/>
            <person name="Cattolico R.A."/>
        </authorList>
    </citation>
    <scope>NUCLEOTIDE SEQUENCE</scope>
    <source>
        <strain evidence="3">CCMP291</strain>
    </source>
</reference>
<feature type="compositionally biased region" description="Low complexity" evidence="1">
    <location>
        <begin position="349"/>
        <end position="360"/>
    </location>
</feature>
<dbReference type="AlphaFoldDB" id="A0A0M0JYV2"/>
<proteinExistence type="predicted"/>
<feature type="region of interest" description="Disordered" evidence="1">
    <location>
        <begin position="454"/>
        <end position="474"/>
    </location>
</feature>
<feature type="compositionally biased region" description="Low complexity" evidence="1">
    <location>
        <begin position="295"/>
        <end position="310"/>
    </location>
</feature>
<protein>
    <submittedName>
        <fullName evidence="2">Uncharacterized protein</fullName>
    </submittedName>
</protein>
<gene>
    <name evidence="2" type="ORF">Ctob_005350</name>
</gene>
<evidence type="ECO:0000256" key="1">
    <source>
        <dbReference type="SAM" id="MobiDB-lite"/>
    </source>
</evidence>
<dbReference type="Proteomes" id="UP000037460">
    <property type="component" value="Unassembled WGS sequence"/>
</dbReference>